<proteinExistence type="predicted"/>
<dbReference type="GO" id="GO:0002098">
    <property type="term" value="P:tRNA wobble uridine modification"/>
    <property type="evidence" value="ECO:0007669"/>
    <property type="project" value="TreeGrafter"/>
</dbReference>
<keyword evidence="8" id="KW-1185">Reference proteome</keyword>
<feature type="region of interest" description="Disordered" evidence="5">
    <location>
        <begin position="1"/>
        <end position="29"/>
    </location>
</feature>
<dbReference type="EMBL" id="QGKM01000018">
    <property type="protein sequence ID" value="PWQ98188.1"/>
    <property type="molecule type" value="Genomic_DNA"/>
</dbReference>
<dbReference type="GO" id="GO:0005525">
    <property type="term" value="F:GTP binding"/>
    <property type="evidence" value="ECO:0007669"/>
    <property type="project" value="InterPro"/>
</dbReference>
<dbReference type="Gene3D" id="3.40.50.300">
    <property type="entry name" value="P-loop containing nucleotide triphosphate hydrolases"/>
    <property type="match status" value="1"/>
</dbReference>
<dbReference type="OrthoDB" id="238366at2"/>
<dbReference type="CDD" id="cd00880">
    <property type="entry name" value="Era_like"/>
    <property type="match status" value="1"/>
</dbReference>
<dbReference type="Proteomes" id="UP000245539">
    <property type="component" value="Unassembled WGS sequence"/>
</dbReference>
<evidence type="ECO:0000256" key="5">
    <source>
        <dbReference type="SAM" id="MobiDB-lite"/>
    </source>
</evidence>
<evidence type="ECO:0000256" key="1">
    <source>
        <dbReference type="ARBA" id="ARBA00004141"/>
    </source>
</evidence>
<reference evidence="7 8" key="1">
    <citation type="submission" date="2018-05" db="EMBL/GenBank/DDBJ databases">
        <title>Leucothrix arctica sp. nov., isolated from Arctic seawater.</title>
        <authorList>
            <person name="Choi A."/>
            <person name="Baek K."/>
        </authorList>
    </citation>
    <scope>NUCLEOTIDE SEQUENCE [LARGE SCALE GENOMIC DNA]</scope>
    <source>
        <strain evidence="7 8">JCM 18388</strain>
    </source>
</reference>
<evidence type="ECO:0000313" key="7">
    <source>
        <dbReference type="EMBL" id="PWQ98188.1"/>
    </source>
</evidence>
<feature type="domain" description="G" evidence="6">
    <location>
        <begin position="76"/>
        <end position="187"/>
    </location>
</feature>
<dbReference type="PANTHER" id="PTHR42714">
    <property type="entry name" value="TRNA MODIFICATION GTPASE GTPBP3"/>
    <property type="match status" value="1"/>
</dbReference>
<dbReference type="GO" id="GO:0005737">
    <property type="term" value="C:cytoplasm"/>
    <property type="evidence" value="ECO:0007669"/>
    <property type="project" value="TreeGrafter"/>
</dbReference>
<comment type="caution">
    <text evidence="7">The sequence shown here is derived from an EMBL/GenBank/DDBJ whole genome shotgun (WGS) entry which is preliminary data.</text>
</comment>
<evidence type="ECO:0000256" key="2">
    <source>
        <dbReference type="ARBA" id="ARBA00022692"/>
    </source>
</evidence>
<comment type="subcellular location">
    <subcellularLocation>
        <location evidence="1">Membrane</location>
        <topology evidence="1">Multi-pass membrane protein</topology>
    </subcellularLocation>
</comment>
<name>A0A317CI00_9GAMM</name>
<dbReference type="InterPro" id="IPR005225">
    <property type="entry name" value="Small_GTP-bd"/>
</dbReference>
<evidence type="ECO:0000256" key="3">
    <source>
        <dbReference type="ARBA" id="ARBA00022989"/>
    </source>
</evidence>
<evidence type="ECO:0000259" key="6">
    <source>
        <dbReference type="Pfam" id="PF01926"/>
    </source>
</evidence>
<dbReference type="SUPFAM" id="SSF52540">
    <property type="entry name" value="P-loop containing nucleoside triphosphate hydrolases"/>
    <property type="match status" value="1"/>
</dbReference>
<organism evidence="7 8">
    <name type="scientific">Leucothrix pacifica</name>
    <dbReference type="NCBI Taxonomy" id="1247513"/>
    <lineage>
        <taxon>Bacteria</taxon>
        <taxon>Pseudomonadati</taxon>
        <taxon>Pseudomonadota</taxon>
        <taxon>Gammaproteobacteria</taxon>
        <taxon>Thiotrichales</taxon>
        <taxon>Thiotrichaceae</taxon>
        <taxon>Leucothrix</taxon>
    </lineage>
</organism>
<dbReference type="InterPro" id="IPR021147">
    <property type="entry name" value="DUF697"/>
</dbReference>
<gene>
    <name evidence="7" type="ORF">DKW60_08710</name>
</gene>
<evidence type="ECO:0000313" key="8">
    <source>
        <dbReference type="Proteomes" id="UP000245539"/>
    </source>
</evidence>
<accession>A0A317CI00</accession>
<evidence type="ECO:0000256" key="4">
    <source>
        <dbReference type="ARBA" id="ARBA00023136"/>
    </source>
</evidence>
<dbReference type="InterPro" id="IPR027417">
    <property type="entry name" value="P-loop_NTPase"/>
</dbReference>
<feature type="compositionally biased region" description="Polar residues" evidence="5">
    <location>
        <begin position="1"/>
        <end position="20"/>
    </location>
</feature>
<keyword evidence="4" id="KW-0472">Membrane</keyword>
<dbReference type="NCBIfam" id="TIGR00231">
    <property type="entry name" value="small_GTP"/>
    <property type="match status" value="1"/>
</dbReference>
<protein>
    <submittedName>
        <fullName evidence="7">GTP-binding protein HSR1</fullName>
    </submittedName>
</protein>
<dbReference type="PANTHER" id="PTHR42714:SF6">
    <property type="entry name" value="TRANSLATION INITIATION FACTOR IF-2"/>
    <property type="match status" value="1"/>
</dbReference>
<keyword evidence="3" id="KW-1133">Transmembrane helix</keyword>
<dbReference type="GO" id="GO:0016020">
    <property type="term" value="C:membrane"/>
    <property type="evidence" value="ECO:0007669"/>
    <property type="project" value="UniProtKB-SubCell"/>
</dbReference>
<dbReference type="Pfam" id="PF05128">
    <property type="entry name" value="DUF697"/>
    <property type="match status" value="1"/>
</dbReference>
<dbReference type="InterPro" id="IPR006073">
    <property type="entry name" value="GTP-bd"/>
</dbReference>
<dbReference type="AlphaFoldDB" id="A0A317CI00"/>
<dbReference type="Pfam" id="PF01926">
    <property type="entry name" value="MMR_HSR1"/>
    <property type="match status" value="1"/>
</dbReference>
<dbReference type="GO" id="GO:0030488">
    <property type="term" value="P:tRNA methylation"/>
    <property type="evidence" value="ECO:0007669"/>
    <property type="project" value="TreeGrafter"/>
</dbReference>
<keyword evidence="2" id="KW-0812">Transmembrane</keyword>
<sequence>MPDWFSNNEKNTSDAASAVNTDKPEKNGDNHLGLAKESLSQLLNDERVPEAVRESLQADYQLIRQMLDKLEQGQLHIAVFGRVSVGKSSVLNALIGREVFSVSLLHGETKTADMEAWKEVDAGGVYLIDTPGINEIDGEEREALAHEVAGRADLLLFVVDSDLTDVELKALQTVAETNRPIILVVNKADQYNESQLIDLRTIIRDRVSGLIAPENIVFTAASPGTQIIIREDEFGNEHESTRQKPVDLINLKTRLWDIVEAEGKTLSALNASMFAGQLSEQVGERMLEIRKEIGERVIKMYCVAKGVAVALNPIPVADLVAAVAIDVSMIIHLSRIYGLPMSKSEAGELIKSIAAQMILLYGSFWAVNLASSALKVTTAGLSTVLTGAAQGAIAWYSTLVIGRAAEKYLAKGKSWGDSGPKLAVAEILDSLDRDSVMKEAKEEIMTYLKQGKK</sequence>